<reference evidence="1" key="1">
    <citation type="submission" date="2022-09" db="EMBL/GenBank/DDBJ databases">
        <title>Complete genome sequence of Rossellomorea vietnamensis strain RL-WG62, a newly isolated PGPR with the potential for plant salinity stress alleviation.</title>
        <authorList>
            <person name="Ren L."/>
            <person name="Wang G."/>
            <person name="Hu H."/>
        </authorList>
    </citation>
    <scope>NUCLEOTIDE SEQUENCE</scope>
    <source>
        <strain evidence="1">RL-WG62</strain>
    </source>
</reference>
<accession>A0ACD4CD11</accession>
<keyword evidence="2" id="KW-1185">Reference proteome</keyword>
<sequence>MRAEVDQSFVSSPHFLLFVFILFLITSFFEFSILSFLLALFLVLMAIGRVYLHYVHTKIRWEFKRYTLASSVGDEEEFYIELANDSLFPIYRMQLMMESENDQSFVFLQSDERESTVHKVVVDLPPRSKKTIPVRMRAKGRGLHTWSNFEIIVADPFTLLSYRLEYASEGFPVFEIYPPFQSLNKLHFRSVVSGHQSSHYSFYKDELSIIGTKDYENESFRHIHWLATAKENKIVAKKYEKVQGNVYSVLLNFVGNGNFFIRKDMESLIEYSVALCSLLIKEGCHIEFYVNYASHKNGILKVENLSNMQQIKKVYKATTFIHTNGTFLSTNHFFDHVKRDKNPQSSVLIVGTAPDDKKTNWIQVKG</sequence>
<dbReference type="EMBL" id="CP104558">
    <property type="protein sequence ID" value="UXH46403.1"/>
    <property type="molecule type" value="Genomic_DNA"/>
</dbReference>
<organism evidence="1 2">
    <name type="scientific">Rossellomorea vietnamensis</name>
    <dbReference type="NCBI Taxonomy" id="218284"/>
    <lineage>
        <taxon>Bacteria</taxon>
        <taxon>Bacillati</taxon>
        <taxon>Bacillota</taxon>
        <taxon>Bacilli</taxon>
        <taxon>Bacillales</taxon>
        <taxon>Bacillaceae</taxon>
        <taxon>Rossellomorea</taxon>
    </lineage>
</organism>
<dbReference type="Proteomes" id="UP001064027">
    <property type="component" value="Chromosome"/>
</dbReference>
<evidence type="ECO:0000313" key="2">
    <source>
        <dbReference type="Proteomes" id="UP001064027"/>
    </source>
</evidence>
<protein>
    <submittedName>
        <fullName evidence="1">DUF58 domain-containing protein</fullName>
    </submittedName>
</protein>
<name>A0ACD4CD11_9BACI</name>
<evidence type="ECO:0000313" key="1">
    <source>
        <dbReference type="EMBL" id="UXH46403.1"/>
    </source>
</evidence>
<proteinExistence type="predicted"/>
<gene>
    <name evidence="1" type="ORF">N5C46_10285</name>
</gene>